<dbReference type="PANTHER" id="PTHR12178">
    <property type="entry name" value="EF-HAND DOMAIN-CONTAINING PROTEIN"/>
    <property type="match status" value="1"/>
</dbReference>
<dbReference type="InterPro" id="IPR007138">
    <property type="entry name" value="ABM_dom"/>
</dbReference>
<dbReference type="CTD" id="64168"/>
<dbReference type="Pfam" id="PF03992">
    <property type="entry name" value="ABM"/>
    <property type="match status" value="1"/>
</dbReference>
<dbReference type="FunCoup" id="A0A6P8QNR6">
    <property type="interactions" value="1297"/>
</dbReference>
<evidence type="ECO:0000256" key="2">
    <source>
        <dbReference type="ARBA" id="ARBA00022837"/>
    </source>
</evidence>
<dbReference type="KEGG" id="gsh:117355132"/>
<dbReference type="Proteomes" id="UP000515159">
    <property type="component" value="Chromosome 2"/>
</dbReference>
<dbReference type="GeneID" id="117355132"/>
<evidence type="ECO:0000259" key="4">
    <source>
        <dbReference type="PROSITE" id="PS50222"/>
    </source>
</evidence>
<organism evidence="6 7">
    <name type="scientific">Geotrypetes seraphini</name>
    <name type="common">Gaboon caecilian</name>
    <name type="synonym">Caecilia seraphini</name>
    <dbReference type="NCBI Taxonomy" id="260995"/>
    <lineage>
        <taxon>Eukaryota</taxon>
        <taxon>Metazoa</taxon>
        <taxon>Chordata</taxon>
        <taxon>Craniata</taxon>
        <taxon>Vertebrata</taxon>
        <taxon>Euteleostomi</taxon>
        <taxon>Amphibia</taxon>
        <taxon>Gymnophiona</taxon>
        <taxon>Geotrypetes</taxon>
    </lineage>
</organism>
<dbReference type="GO" id="GO:0005509">
    <property type="term" value="F:calcium ion binding"/>
    <property type="evidence" value="ECO:0007669"/>
    <property type="project" value="InterPro"/>
</dbReference>
<feature type="coiled-coil region" evidence="3">
    <location>
        <begin position="306"/>
        <end position="374"/>
    </location>
</feature>
<keyword evidence="6" id="KW-1185">Reference proteome</keyword>
<dbReference type="InterPro" id="IPR039862">
    <property type="entry name" value="NECAB1/2/3"/>
</dbReference>
<reference evidence="7" key="1">
    <citation type="submission" date="2025-08" db="UniProtKB">
        <authorList>
            <consortium name="RefSeq"/>
        </authorList>
    </citation>
    <scope>IDENTIFICATION</scope>
</reference>
<keyword evidence="3" id="KW-0175">Coiled coil</keyword>
<dbReference type="InterPro" id="IPR002048">
    <property type="entry name" value="EF_hand_dom"/>
</dbReference>
<dbReference type="GO" id="GO:0042984">
    <property type="term" value="P:regulation of amyloid precursor protein biosynthetic process"/>
    <property type="evidence" value="ECO:0007669"/>
    <property type="project" value="TreeGrafter"/>
</dbReference>
<dbReference type="FunFam" id="3.30.70.100:FF:000025">
    <property type="entry name" value="N-terminal EF-hand calcium-binding protein 1"/>
    <property type="match status" value="1"/>
</dbReference>
<sequence>MKVEGKPVLAFACIYWYSGYLCTFMQREIGCEPPAGKETFLHPSSRLHTQQSSTTHYNFSILWSTLQLRPASHTFTAVEFTCLRSKLLGLPSSYSMDCQEMSSASQTSVSEEFSSALHMTKGMSIFLDILRRADKNDDGKLSFDEFRAYFADGVLSGEELSELFHRIDTHKTDNLDTEELYEYFSQHLGEYENVLAALEDLNISILKAMGKTKKDYQEASNLEQFVTRFLLKETLNQLQSLQNSLECAMETTEEQTRQERKCPAKPEVLSIPWTSKRSNRRLQRNNSVSPNSPQFNILTSGLLEEDNQWMTQINRLQKLIDRLEKKELKLEPLEEEILEGSTKPQHIMIVQRQLSVLEEEMEEFRLALKQYVESVSSQTECLHVAVQKLSNESRFIVYEFWKNSSVWKNHLQTNYSKTFQRSNVDFLETPEIMTTMLVPASWWVLNNN</sequence>
<dbReference type="AlphaFoldDB" id="A0A6P8QNR6"/>
<name>A0A6P8QNR6_GEOSA</name>
<dbReference type="PANTHER" id="PTHR12178:SF11">
    <property type="entry name" value="N-TERMINAL EF-HAND CALCIUM-BINDING PROTEIN 1"/>
    <property type="match status" value="1"/>
</dbReference>
<dbReference type="PROSITE" id="PS51725">
    <property type="entry name" value="ABM"/>
    <property type="match status" value="1"/>
</dbReference>
<dbReference type="InterPro" id="IPR011008">
    <property type="entry name" value="Dimeric_a/b-barrel"/>
</dbReference>
<dbReference type="InterPro" id="IPR018247">
    <property type="entry name" value="EF_Hand_1_Ca_BS"/>
</dbReference>
<dbReference type="Gene3D" id="3.30.70.100">
    <property type="match status" value="1"/>
</dbReference>
<dbReference type="PROSITE" id="PS00018">
    <property type="entry name" value="EF_HAND_1"/>
    <property type="match status" value="1"/>
</dbReference>
<protein>
    <submittedName>
        <fullName evidence="7">N-terminal EF-hand calcium-binding protein 1</fullName>
    </submittedName>
</protein>
<keyword evidence="2" id="KW-0106">Calcium</keyword>
<keyword evidence="1" id="KW-0479">Metal-binding</keyword>
<evidence type="ECO:0000256" key="1">
    <source>
        <dbReference type="ARBA" id="ARBA00022723"/>
    </source>
</evidence>
<evidence type="ECO:0000313" key="6">
    <source>
        <dbReference type="Proteomes" id="UP000515159"/>
    </source>
</evidence>
<gene>
    <name evidence="7" type="primary">NECAB1</name>
</gene>
<dbReference type="RefSeq" id="XP_033789128.1">
    <property type="nucleotide sequence ID" value="XM_033933237.1"/>
</dbReference>
<evidence type="ECO:0000259" key="5">
    <source>
        <dbReference type="PROSITE" id="PS51725"/>
    </source>
</evidence>
<feature type="domain" description="ABM" evidence="5">
    <location>
        <begin position="348"/>
        <end position="436"/>
    </location>
</feature>
<dbReference type="InterPro" id="IPR011992">
    <property type="entry name" value="EF-hand-dom_pair"/>
</dbReference>
<dbReference type="Gene3D" id="1.10.238.10">
    <property type="entry name" value="EF-hand"/>
    <property type="match status" value="1"/>
</dbReference>
<dbReference type="PROSITE" id="PS50222">
    <property type="entry name" value="EF_HAND_2"/>
    <property type="match status" value="1"/>
</dbReference>
<feature type="domain" description="EF-hand" evidence="4">
    <location>
        <begin position="121"/>
        <end position="156"/>
    </location>
</feature>
<dbReference type="OrthoDB" id="289247at2759"/>
<dbReference type="SUPFAM" id="SSF47473">
    <property type="entry name" value="EF-hand"/>
    <property type="match status" value="1"/>
</dbReference>
<feature type="coiled-coil region" evidence="3">
    <location>
        <begin position="231"/>
        <end position="258"/>
    </location>
</feature>
<proteinExistence type="predicted"/>
<accession>A0A6P8QNR6</accession>
<evidence type="ECO:0000313" key="7">
    <source>
        <dbReference type="RefSeq" id="XP_033789128.1"/>
    </source>
</evidence>
<dbReference type="InParanoid" id="A0A6P8QNR6"/>
<dbReference type="SUPFAM" id="SSF54909">
    <property type="entry name" value="Dimeric alpha+beta barrel"/>
    <property type="match status" value="1"/>
</dbReference>
<evidence type="ECO:0000256" key="3">
    <source>
        <dbReference type="SAM" id="Coils"/>
    </source>
</evidence>
<dbReference type="GO" id="GO:0005737">
    <property type="term" value="C:cytoplasm"/>
    <property type="evidence" value="ECO:0007669"/>
    <property type="project" value="TreeGrafter"/>
</dbReference>